<evidence type="ECO:0000256" key="2">
    <source>
        <dbReference type="ARBA" id="ARBA00022676"/>
    </source>
</evidence>
<accession>A0ABQ2JSK8</accession>
<keyword evidence="3 5" id="KW-0808">Transferase</keyword>
<comment type="caution">
    <text evidence="5">The sequence shown here is derived from an EMBL/GenBank/DDBJ whole genome shotgun (WGS) entry which is preliminary data.</text>
</comment>
<dbReference type="InterPro" id="IPR001296">
    <property type="entry name" value="Glyco_trans_1"/>
</dbReference>
<keyword evidence="2" id="KW-0328">Glycosyltransferase</keyword>
<keyword evidence="6" id="KW-1185">Reference proteome</keyword>
<evidence type="ECO:0000256" key="3">
    <source>
        <dbReference type="ARBA" id="ARBA00022679"/>
    </source>
</evidence>
<evidence type="ECO:0000313" key="6">
    <source>
        <dbReference type="Proteomes" id="UP000600080"/>
    </source>
</evidence>
<dbReference type="RefSeq" id="WP_229700110.1">
    <property type="nucleotide sequence ID" value="NZ_BMND01000021.1"/>
</dbReference>
<feature type="domain" description="Glycosyl transferase family 1" evidence="4">
    <location>
        <begin position="185"/>
        <end position="344"/>
    </location>
</feature>
<dbReference type="Proteomes" id="UP000600080">
    <property type="component" value="Unassembled WGS sequence"/>
</dbReference>
<dbReference type="Pfam" id="PF00534">
    <property type="entry name" value="Glycos_transf_1"/>
    <property type="match status" value="1"/>
</dbReference>
<evidence type="ECO:0000259" key="4">
    <source>
        <dbReference type="Pfam" id="PF00534"/>
    </source>
</evidence>
<sequence>MTRTGATAVDERVVHMILPGDVDDPAAPSGGNTYDRRVCRDLPAAGWRVDPRAASGSWPRPDDAARAGLARELAQLPDDSVVLLDGLVACGVPEVIGPEADRLRLAVLIHLPLADETGLDPAVAAELDARERRTLHAVRAVVATSEWAARRLVDHHELPAARVRVARPGADPAPVAAGTDGATGLLCVASVTPRKGQHLLVEALAEIAELPWRCTFVGGLAGAPDYVGQLRRRVDELGLGDRITFTGPRAGAELDAAYAAADLLLLASYAETYGMVVTEALGRGIPVLATDVDGLPEAVGRAADGTVPGILVPPGQPSALAGALRDWLGQPRLRGRLKEAARERRAMLEGWEMTSHSLAGTLERLRHEPRSAR</sequence>
<name>A0ABQ2JSK8_9ACTN</name>
<dbReference type="GeneID" id="301550240"/>
<dbReference type="SUPFAM" id="SSF53756">
    <property type="entry name" value="UDP-Glycosyltransferase/glycogen phosphorylase"/>
    <property type="match status" value="1"/>
</dbReference>
<protein>
    <recommendedName>
        <fullName evidence="1">D-inositol 3-phosphate glycosyltransferase</fullName>
    </recommendedName>
</protein>
<dbReference type="GO" id="GO:0016740">
    <property type="term" value="F:transferase activity"/>
    <property type="evidence" value="ECO:0007669"/>
    <property type="project" value="UniProtKB-KW"/>
</dbReference>
<dbReference type="Gene3D" id="3.40.50.2000">
    <property type="entry name" value="Glycogen Phosphorylase B"/>
    <property type="match status" value="2"/>
</dbReference>
<dbReference type="PANTHER" id="PTHR12526">
    <property type="entry name" value="GLYCOSYLTRANSFERASE"/>
    <property type="match status" value="1"/>
</dbReference>
<gene>
    <name evidence="5" type="ORF">GCM10012285_45450</name>
</gene>
<evidence type="ECO:0000313" key="5">
    <source>
        <dbReference type="EMBL" id="GGN53458.1"/>
    </source>
</evidence>
<dbReference type="EMBL" id="BMND01000021">
    <property type="protein sequence ID" value="GGN53458.1"/>
    <property type="molecule type" value="Genomic_DNA"/>
</dbReference>
<reference evidence="6" key="1">
    <citation type="journal article" date="2019" name="Int. J. Syst. Evol. Microbiol.">
        <title>The Global Catalogue of Microorganisms (GCM) 10K type strain sequencing project: providing services to taxonomists for standard genome sequencing and annotation.</title>
        <authorList>
            <consortium name="The Broad Institute Genomics Platform"/>
            <consortium name="The Broad Institute Genome Sequencing Center for Infectious Disease"/>
            <person name="Wu L."/>
            <person name="Ma J."/>
        </authorList>
    </citation>
    <scope>NUCLEOTIDE SEQUENCE [LARGE SCALE GENOMIC DNA]</scope>
    <source>
        <strain evidence="6">CGMCC 4.7323</strain>
    </source>
</reference>
<dbReference type="PANTHER" id="PTHR12526:SF510">
    <property type="entry name" value="D-INOSITOL 3-PHOSPHATE GLYCOSYLTRANSFERASE"/>
    <property type="match status" value="1"/>
</dbReference>
<evidence type="ECO:0000256" key="1">
    <source>
        <dbReference type="ARBA" id="ARBA00021292"/>
    </source>
</evidence>
<dbReference type="CDD" id="cd03801">
    <property type="entry name" value="GT4_PimA-like"/>
    <property type="match status" value="1"/>
</dbReference>
<organism evidence="5 6">
    <name type="scientific">Streptomyces kronopolitis</name>
    <dbReference type="NCBI Taxonomy" id="1612435"/>
    <lineage>
        <taxon>Bacteria</taxon>
        <taxon>Bacillati</taxon>
        <taxon>Actinomycetota</taxon>
        <taxon>Actinomycetes</taxon>
        <taxon>Kitasatosporales</taxon>
        <taxon>Streptomycetaceae</taxon>
        <taxon>Streptomyces</taxon>
    </lineage>
</organism>
<proteinExistence type="predicted"/>